<dbReference type="PANTHER" id="PTHR37483">
    <property type="entry name" value="UPF0125 PROTEIN RATB"/>
    <property type="match status" value="1"/>
</dbReference>
<protein>
    <recommendedName>
        <fullName evidence="2">UPF0125 protein EKO24_004020</fullName>
    </recommendedName>
</protein>
<dbReference type="Proteomes" id="UP000733744">
    <property type="component" value="Unassembled WGS sequence"/>
</dbReference>
<comment type="caution">
    <text evidence="3">The sequence shown here is derived from an EMBL/GenBank/DDBJ whole genome shotgun (WGS) entry which is preliminary data.</text>
</comment>
<dbReference type="SUPFAM" id="SSF54285">
    <property type="entry name" value="MoaD/ThiS"/>
    <property type="match status" value="1"/>
</dbReference>
<dbReference type="InterPro" id="IPR016155">
    <property type="entry name" value="Mopterin_synth/thiamin_S_b"/>
</dbReference>
<dbReference type="NCBIfam" id="NF002490">
    <property type="entry name" value="PRK01777.1"/>
    <property type="match status" value="1"/>
</dbReference>
<gene>
    <name evidence="3" type="ORF">EKO24_004020</name>
</gene>
<evidence type="ECO:0000313" key="3">
    <source>
        <dbReference type="EMBL" id="TRX01457.1"/>
    </source>
</evidence>
<dbReference type="InterPro" id="IPR005346">
    <property type="entry name" value="RnfH"/>
</dbReference>
<sequence>MVNVEVAYAKPDEQVIVELALDEDTTVDAAVKASGLLDRFPEIALSELNAGIFGVACKLDQPVKEGDRIEIYRPLVHDPKEARRQRALKL</sequence>
<dbReference type="PANTHER" id="PTHR37483:SF1">
    <property type="entry name" value="UPF0125 PROTEIN RATB"/>
    <property type="match status" value="1"/>
</dbReference>
<dbReference type="Gene3D" id="3.10.20.280">
    <property type="entry name" value="RnfH-like"/>
    <property type="match status" value="1"/>
</dbReference>
<dbReference type="Pfam" id="PF03658">
    <property type="entry name" value="Ub-RnfH"/>
    <property type="match status" value="1"/>
</dbReference>
<dbReference type="InterPro" id="IPR037021">
    <property type="entry name" value="RnfH_sf"/>
</dbReference>
<comment type="similarity">
    <text evidence="1 2">Belongs to the UPF0125 (RnfH) family.</text>
</comment>
<dbReference type="RefSeq" id="WP_127030452.1">
    <property type="nucleotide sequence ID" value="NZ_RYFG02000020.1"/>
</dbReference>
<reference evidence="3 4" key="1">
    <citation type="journal article" date="2019" name="Antonie Van Leeuwenhoek">
        <title>Description of 'Ca. Methylobacter oryzae' KRF1, a novel species from the environmentally important Methylobacter clade 2.</title>
        <authorList>
            <person name="Khatri K."/>
            <person name="Mohite J.A."/>
            <person name="Pandit P.S."/>
            <person name="Bahulikar R."/>
            <person name="Rahalkar M.C."/>
        </authorList>
    </citation>
    <scope>NUCLEOTIDE SEQUENCE [LARGE SCALE GENOMIC DNA]</scope>
    <source>
        <strain evidence="3 4">KRF1</strain>
    </source>
</reference>
<evidence type="ECO:0000256" key="2">
    <source>
        <dbReference type="HAMAP-Rule" id="MF_00460"/>
    </source>
</evidence>
<dbReference type="HAMAP" id="MF_00460">
    <property type="entry name" value="UPF0125_RnfH"/>
    <property type="match status" value="1"/>
</dbReference>
<evidence type="ECO:0000256" key="1">
    <source>
        <dbReference type="ARBA" id="ARBA00010645"/>
    </source>
</evidence>
<keyword evidence="4" id="KW-1185">Reference proteome</keyword>
<dbReference type="EMBL" id="RYFG02000020">
    <property type="protein sequence ID" value="TRX01457.1"/>
    <property type="molecule type" value="Genomic_DNA"/>
</dbReference>
<organism evidence="3 4">
    <name type="scientific">Candidatus Methylobacter oryzae</name>
    <dbReference type="NCBI Taxonomy" id="2497749"/>
    <lineage>
        <taxon>Bacteria</taxon>
        <taxon>Pseudomonadati</taxon>
        <taxon>Pseudomonadota</taxon>
        <taxon>Gammaproteobacteria</taxon>
        <taxon>Methylococcales</taxon>
        <taxon>Methylococcaceae</taxon>
        <taxon>Methylobacter</taxon>
    </lineage>
</organism>
<accession>A0ABY3CEX1</accession>
<name>A0ABY3CEX1_9GAMM</name>
<proteinExistence type="inferred from homology"/>
<evidence type="ECO:0000313" key="4">
    <source>
        <dbReference type="Proteomes" id="UP000733744"/>
    </source>
</evidence>